<protein>
    <submittedName>
        <fullName evidence="1">Uncharacterized protein</fullName>
    </submittedName>
</protein>
<dbReference type="Proteomes" id="UP000299102">
    <property type="component" value="Unassembled WGS sequence"/>
</dbReference>
<reference evidence="1 2" key="1">
    <citation type="journal article" date="2019" name="Commun. Biol.">
        <title>The bagworm genome reveals a unique fibroin gene that provides high tensile strength.</title>
        <authorList>
            <person name="Kono N."/>
            <person name="Nakamura H."/>
            <person name="Ohtoshi R."/>
            <person name="Tomita M."/>
            <person name="Numata K."/>
            <person name="Arakawa K."/>
        </authorList>
    </citation>
    <scope>NUCLEOTIDE SEQUENCE [LARGE SCALE GENOMIC DNA]</scope>
</reference>
<dbReference type="AlphaFoldDB" id="A0A4C1U6B9"/>
<comment type="caution">
    <text evidence="1">The sequence shown here is derived from an EMBL/GenBank/DDBJ whole genome shotgun (WGS) entry which is preliminary data.</text>
</comment>
<proteinExistence type="predicted"/>
<evidence type="ECO:0000313" key="2">
    <source>
        <dbReference type="Proteomes" id="UP000299102"/>
    </source>
</evidence>
<organism evidence="1 2">
    <name type="scientific">Eumeta variegata</name>
    <name type="common">Bagworm moth</name>
    <name type="synonym">Eumeta japonica</name>
    <dbReference type="NCBI Taxonomy" id="151549"/>
    <lineage>
        <taxon>Eukaryota</taxon>
        <taxon>Metazoa</taxon>
        <taxon>Ecdysozoa</taxon>
        <taxon>Arthropoda</taxon>
        <taxon>Hexapoda</taxon>
        <taxon>Insecta</taxon>
        <taxon>Pterygota</taxon>
        <taxon>Neoptera</taxon>
        <taxon>Endopterygota</taxon>
        <taxon>Lepidoptera</taxon>
        <taxon>Glossata</taxon>
        <taxon>Ditrysia</taxon>
        <taxon>Tineoidea</taxon>
        <taxon>Psychidae</taxon>
        <taxon>Oiketicinae</taxon>
        <taxon>Eumeta</taxon>
    </lineage>
</organism>
<dbReference type="EMBL" id="BGZK01000133">
    <property type="protein sequence ID" value="GBP21849.1"/>
    <property type="molecule type" value="Genomic_DNA"/>
</dbReference>
<accession>A0A4C1U6B9</accession>
<gene>
    <name evidence="1" type="ORF">EVAR_6821_1</name>
</gene>
<name>A0A4C1U6B9_EUMVA</name>
<evidence type="ECO:0000313" key="1">
    <source>
        <dbReference type="EMBL" id="GBP21849.1"/>
    </source>
</evidence>
<keyword evidence="2" id="KW-1185">Reference proteome</keyword>
<sequence length="101" mass="11550">MSPKRRRTQHERCGPAVNRVALEPTGSRFVFATDELSNDFWIKILTLIGSAWDALTQTLQCEIKDSGLGIDKALERSRKAPTLYQRLIKADPDSYLRMEKQ</sequence>